<sequence>MIRLLAILTLCITALSARAQEEIVLGLSQDEVAISATFTGSEILIFGAIRRESPPPEFSDLGVIIAVAGPNVPTTVRKKERIAGIWVNTRSVEIEIAPSFYAVATSGPMDDVLNPLEDLQQAITGERVIRAVGQDAFSTNDYTDAYARLKEREDLFQVLEGEVSLDEDTLFHTSIALPSKLVEGNYRTRIFITRNGQVVDQIRVIIPVFKVGIERWLYNLATEQGAIYGLLSLFIAAVAGWAASAIFGRLRR</sequence>
<dbReference type="Proteomes" id="UP000709466">
    <property type="component" value="Unassembled WGS sequence"/>
</dbReference>
<dbReference type="Pfam" id="PF09608">
    <property type="entry name" value="Alph_Pro_TM"/>
    <property type="match status" value="1"/>
</dbReference>
<evidence type="ECO:0000313" key="4">
    <source>
        <dbReference type="Proteomes" id="UP000709466"/>
    </source>
</evidence>
<keyword evidence="4" id="KW-1185">Reference proteome</keyword>
<feature type="chain" id="PRO_5046010787" description="Transmembrane protein" evidence="2">
    <location>
        <begin position="20"/>
        <end position="252"/>
    </location>
</feature>
<reference evidence="3 4" key="1">
    <citation type="submission" date="2020-03" db="EMBL/GenBank/DDBJ databases">
        <title>Bacterial isolates of synthetic phycosphere.</title>
        <authorList>
            <person name="Fu H."/>
            <person name="Moran M.A."/>
        </authorList>
    </citation>
    <scope>NUCLEOTIDE SEQUENCE [LARGE SCALE GENOMIC DNA]</scope>
    <source>
        <strain evidence="3 4">HF1</strain>
    </source>
</reference>
<evidence type="ECO:0000256" key="2">
    <source>
        <dbReference type="SAM" id="SignalP"/>
    </source>
</evidence>
<feature type="transmembrane region" description="Helical" evidence="1">
    <location>
        <begin position="225"/>
        <end position="247"/>
    </location>
</feature>
<feature type="signal peptide" evidence="2">
    <location>
        <begin position="1"/>
        <end position="19"/>
    </location>
</feature>
<proteinExistence type="predicted"/>
<gene>
    <name evidence="3" type="ORF">HCZ30_06730</name>
</gene>
<protein>
    <recommendedName>
        <fullName evidence="5">Transmembrane protein</fullName>
    </recommendedName>
</protein>
<keyword evidence="1" id="KW-1133">Transmembrane helix</keyword>
<keyword evidence="1" id="KW-0472">Membrane</keyword>
<organism evidence="3 4">
    <name type="scientific">Marivivens donghaensis</name>
    <dbReference type="NCBI Taxonomy" id="1699413"/>
    <lineage>
        <taxon>Bacteria</taxon>
        <taxon>Pseudomonadati</taxon>
        <taxon>Pseudomonadota</taxon>
        <taxon>Alphaproteobacteria</taxon>
        <taxon>Rhodobacterales</taxon>
        <taxon>Paracoccaceae</taxon>
        <taxon>Marivivens group</taxon>
        <taxon>Marivivens</taxon>
    </lineage>
</organism>
<keyword evidence="2" id="KW-0732">Signal</keyword>
<accession>A0ABX0VVM3</accession>
<dbReference type="RefSeq" id="WP_167637511.1">
    <property type="nucleotide sequence ID" value="NZ_JAATOP010000003.1"/>
</dbReference>
<dbReference type="EMBL" id="JAATOP010000003">
    <property type="protein sequence ID" value="NIY72128.1"/>
    <property type="molecule type" value="Genomic_DNA"/>
</dbReference>
<keyword evidence="1" id="KW-0812">Transmembrane</keyword>
<comment type="caution">
    <text evidence="3">The sequence shown here is derived from an EMBL/GenBank/DDBJ whole genome shotgun (WGS) entry which is preliminary data.</text>
</comment>
<name>A0ABX0VVM3_9RHOB</name>
<evidence type="ECO:0008006" key="5">
    <source>
        <dbReference type="Google" id="ProtNLM"/>
    </source>
</evidence>
<evidence type="ECO:0000313" key="3">
    <source>
        <dbReference type="EMBL" id="NIY72128.1"/>
    </source>
</evidence>
<evidence type="ECO:0000256" key="1">
    <source>
        <dbReference type="SAM" id="Phobius"/>
    </source>
</evidence>
<dbReference type="InterPro" id="IPR019088">
    <property type="entry name" value="CHP02186-rel_TM"/>
</dbReference>